<dbReference type="EMBL" id="PGGS01000262">
    <property type="protein sequence ID" value="PNH06048.1"/>
    <property type="molecule type" value="Genomic_DNA"/>
</dbReference>
<dbReference type="Proteomes" id="UP000236333">
    <property type="component" value="Unassembled WGS sequence"/>
</dbReference>
<evidence type="ECO:0000313" key="4">
    <source>
        <dbReference type="Proteomes" id="UP000236333"/>
    </source>
</evidence>
<keyword evidence="3" id="KW-0808">Transferase</keyword>
<organism evidence="3 4">
    <name type="scientific">Tetrabaena socialis</name>
    <dbReference type="NCBI Taxonomy" id="47790"/>
    <lineage>
        <taxon>Eukaryota</taxon>
        <taxon>Viridiplantae</taxon>
        <taxon>Chlorophyta</taxon>
        <taxon>core chlorophytes</taxon>
        <taxon>Chlorophyceae</taxon>
        <taxon>CS clade</taxon>
        <taxon>Chlamydomonadales</taxon>
        <taxon>Tetrabaenaceae</taxon>
        <taxon>Tetrabaena</taxon>
    </lineage>
</organism>
<keyword evidence="3" id="KW-0418">Kinase</keyword>
<reference evidence="3 4" key="1">
    <citation type="journal article" date="2017" name="Mol. Biol. Evol.">
        <title>The 4-celled Tetrabaena socialis nuclear genome reveals the essential components for genetic control of cell number at the origin of multicellularity in the volvocine lineage.</title>
        <authorList>
            <person name="Featherston J."/>
            <person name="Arakaki Y."/>
            <person name="Hanschen E.R."/>
            <person name="Ferris P.J."/>
            <person name="Michod R.E."/>
            <person name="Olson B.J.S.C."/>
            <person name="Nozaki H."/>
            <person name="Durand P.M."/>
        </authorList>
    </citation>
    <scope>NUCLEOTIDE SEQUENCE [LARGE SCALE GENOMIC DNA]</scope>
    <source>
        <strain evidence="3 4">NIES-571</strain>
    </source>
</reference>
<dbReference type="SUPFAM" id="SSF56112">
    <property type="entry name" value="Protein kinase-like (PK-like)"/>
    <property type="match status" value="1"/>
</dbReference>
<feature type="region of interest" description="Disordered" evidence="1">
    <location>
        <begin position="25"/>
        <end position="45"/>
    </location>
</feature>
<name>A0A2J8A0N6_9CHLO</name>
<feature type="domain" description="Protein kinase" evidence="2">
    <location>
        <begin position="1076"/>
        <end position="1442"/>
    </location>
</feature>
<evidence type="ECO:0000256" key="1">
    <source>
        <dbReference type="SAM" id="MobiDB-lite"/>
    </source>
</evidence>
<dbReference type="InterPro" id="IPR051681">
    <property type="entry name" value="Ser/Thr_Kinases-Pseudokinases"/>
</dbReference>
<comment type="caution">
    <text evidence="3">The sequence shown here is derived from an EMBL/GenBank/DDBJ whole genome shotgun (WGS) entry which is preliminary data.</text>
</comment>
<keyword evidence="4" id="KW-1185">Reference proteome</keyword>
<dbReference type="Pfam" id="PF00069">
    <property type="entry name" value="Pkinase"/>
    <property type="match status" value="1"/>
</dbReference>
<dbReference type="GO" id="GO:0004674">
    <property type="term" value="F:protein serine/threonine kinase activity"/>
    <property type="evidence" value="ECO:0007669"/>
    <property type="project" value="TreeGrafter"/>
</dbReference>
<dbReference type="PANTHER" id="PTHR44329">
    <property type="entry name" value="SERINE/THREONINE-PROTEIN KINASE TNNI3K-RELATED"/>
    <property type="match status" value="1"/>
</dbReference>
<sequence>MLHPSALRGAPGGALQLAVGGQGLPALQGQEPERSSESASEFSLEPSKSVRALPMTVRELLLYGNQTLPGAIISIIPDMGRPAYGVGAGAVFPPADVQTLSGCGSELPLERAPLDDDTAASFTRYTMITWWQAVVQLQAEGPAVALAPGQQLSLTALSLDLADVPRPFGAFRALPNLALSALFRVPVGASLQLSDVVIVVSVADLLELMRSVCSPQDTDAWAYNPDVTIDDRSVNFFNFTSRAPNEDGVAGEGGEVRWINVQLVSVGFPYSPLPPPLPCAALPVSFIWRMGADGLQTMLESVEGPIYLSLVTDLALQDGPAEQVVVPPGRLLVLLGDPSLEQQRGRRTTLDLGGQEGAWFALQGARLRDLQLVNLPYSSSPLGPYDLLAVGMQSFSRPGAGTTSGSSVAPSAQLPNLHLARCTLVVSDPELAFLSRAAVASASGVGAPDLATLFGADVPQPRVGGDPTADQSEGRLVLDYLQISSLVALSNVTLLSASAYSKQLAIAAEEAPPLTPPASPAADAPPANGAEYVLPMVTAGAVEAPPAPLLPSSLVWPPLSLYDEEVALQWGGSGTIVATRLLDALLLVPACASAPSHRTVLLLPSYPDLLSGAIGRVALSSPITLRDLVLYNLAPGGAYPTLGPNGGGGGPLAPAAQLTGADAVWTNSSLPLWFFQCARSNEDLQQLLASSGGEAGVGATLPGAPASRLALVRVTLVVPEVEWRALAAAVLLQHAPYSMQAAQHEPRRRRLRRHRRLLEEAGEAPEGQAGATAALLGFAAASQVASYNYSSGVLMLADAHWYGAYGSNVTVTYKLPDDAPPDATLLPYSGLVLPYQELAGEYGGRIIAAAGREPQTPAERSPELLPAGVGAEVWRGGGRPGWHVPVVAFVSAVGGVAVLAAAVWGVLAGRRQCGLREGSAGGVAPAAPPTKAGLFLALAPGGAVGPSSSPRAAGCSALATAAAEGISGATFLGSALPGLTSDLKATREVGFRPPDAEEEAASKRDFRQALDDYFGALRDSQECGVDPLELSEQADGHGSANPRFRAYRRTQGPLKDGAELSQAIRTLEAELRDPDLAVNAFLGRGACGMVFGGTWRGLPVAVKMLVVPGLPAATAAALGPGGGGDRDIRARQRAVLEAAISLSMAHPNVVGEAGRLCALQCIGEGFAAGNAATYTYELKPLVHDPQTGGPSVKGSTCAGDDAESTGADAYKLYIVQELCNGESLGNALSAGMAGSFLASGIHRRLALRLAADVALGMAHVHSCRIVHGDLKPDNVLLMCGPRRKHKDAGEEAPPEPILEPWEPALRLTAKVADFGLSLPLEAGATHASRRFQGTPLYSAPEVLLEGRQSPQADTWSFGLLLLELFYGCTLSKMKGMHDAQFNAQQATAAAAAGGPQRRSLPEILIEEMFKSPYQSYAALTSSCLRMDSRSRPTFEELAARLLEMCDDGK</sequence>
<proteinExistence type="predicted"/>
<dbReference type="GO" id="GO:0005524">
    <property type="term" value="F:ATP binding"/>
    <property type="evidence" value="ECO:0007669"/>
    <property type="project" value="InterPro"/>
</dbReference>
<dbReference type="OrthoDB" id="2649at2759"/>
<dbReference type="Gene3D" id="1.10.510.10">
    <property type="entry name" value="Transferase(Phosphotransferase) domain 1"/>
    <property type="match status" value="1"/>
</dbReference>
<dbReference type="InterPro" id="IPR011009">
    <property type="entry name" value="Kinase-like_dom_sf"/>
</dbReference>
<dbReference type="PROSITE" id="PS00108">
    <property type="entry name" value="PROTEIN_KINASE_ST"/>
    <property type="match status" value="1"/>
</dbReference>
<gene>
    <name evidence="3" type="ORF">TSOC_007651</name>
</gene>
<dbReference type="InterPro" id="IPR000719">
    <property type="entry name" value="Prot_kinase_dom"/>
</dbReference>
<protein>
    <submittedName>
        <fullName evidence="3">Serine/threonine-protein kinase ULK2</fullName>
    </submittedName>
</protein>
<evidence type="ECO:0000313" key="3">
    <source>
        <dbReference type="EMBL" id="PNH06048.1"/>
    </source>
</evidence>
<dbReference type="PANTHER" id="PTHR44329:SF214">
    <property type="entry name" value="PROTEIN KINASE DOMAIN-CONTAINING PROTEIN"/>
    <property type="match status" value="1"/>
</dbReference>
<dbReference type="Gene3D" id="3.30.200.20">
    <property type="entry name" value="Phosphorylase Kinase, domain 1"/>
    <property type="match status" value="1"/>
</dbReference>
<dbReference type="PROSITE" id="PS50011">
    <property type="entry name" value="PROTEIN_KINASE_DOM"/>
    <property type="match status" value="1"/>
</dbReference>
<evidence type="ECO:0000259" key="2">
    <source>
        <dbReference type="PROSITE" id="PS50011"/>
    </source>
</evidence>
<dbReference type="InterPro" id="IPR008271">
    <property type="entry name" value="Ser/Thr_kinase_AS"/>
</dbReference>
<dbReference type="SMART" id="SM00220">
    <property type="entry name" value="S_TKc"/>
    <property type="match status" value="1"/>
</dbReference>
<accession>A0A2J8A0N6</accession>